<gene>
    <name evidence="2" type="ORF">CKA38_02115</name>
</gene>
<dbReference type="GO" id="GO:0005548">
    <property type="term" value="F:phospholipid transporter activity"/>
    <property type="evidence" value="ECO:0007669"/>
    <property type="project" value="TreeGrafter"/>
</dbReference>
<feature type="transmembrane region" description="Helical" evidence="1">
    <location>
        <begin position="176"/>
        <end position="200"/>
    </location>
</feature>
<feature type="transmembrane region" description="Helical" evidence="1">
    <location>
        <begin position="290"/>
        <end position="309"/>
    </location>
</feature>
<keyword evidence="1" id="KW-0472">Membrane</keyword>
<dbReference type="InterPro" id="IPR030802">
    <property type="entry name" value="Permease_MalE"/>
</dbReference>
<dbReference type="AlphaFoldDB" id="A0A2U8E059"/>
<feature type="transmembrane region" description="Helical" evidence="1">
    <location>
        <begin position="207"/>
        <end position="230"/>
    </location>
</feature>
<feature type="transmembrane region" description="Helical" evidence="1">
    <location>
        <begin position="324"/>
        <end position="343"/>
    </location>
</feature>
<dbReference type="EMBL" id="CP023004">
    <property type="protein sequence ID" value="AWI08220.1"/>
    <property type="molecule type" value="Genomic_DNA"/>
</dbReference>
<name>A0A2U8E059_9BACT</name>
<accession>A0A2U8E059</accession>
<keyword evidence="1" id="KW-0812">Transmembrane</keyword>
<keyword evidence="3" id="KW-1185">Reference proteome</keyword>
<evidence type="ECO:0008006" key="4">
    <source>
        <dbReference type="Google" id="ProtNLM"/>
    </source>
</evidence>
<dbReference type="RefSeq" id="WP_108824025.1">
    <property type="nucleotide sequence ID" value="NZ_CP023004.1"/>
</dbReference>
<feature type="transmembrane region" description="Helical" evidence="1">
    <location>
        <begin position="355"/>
        <end position="381"/>
    </location>
</feature>
<dbReference type="Pfam" id="PF02405">
    <property type="entry name" value="MlaE"/>
    <property type="match status" value="1"/>
</dbReference>
<dbReference type="GO" id="GO:0043190">
    <property type="term" value="C:ATP-binding cassette (ABC) transporter complex"/>
    <property type="evidence" value="ECO:0007669"/>
    <property type="project" value="InterPro"/>
</dbReference>
<proteinExistence type="predicted"/>
<dbReference type="Proteomes" id="UP000244896">
    <property type="component" value="Chromosome"/>
</dbReference>
<organism evidence="2 3">
    <name type="scientific">Ereboglobus luteus</name>
    <dbReference type="NCBI Taxonomy" id="1796921"/>
    <lineage>
        <taxon>Bacteria</taxon>
        <taxon>Pseudomonadati</taxon>
        <taxon>Verrucomicrobiota</taxon>
        <taxon>Opitutia</taxon>
        <taxon>Opitutales</taxon>
        <taxon>Opitutaceae</taxon>
        <taxon>Ereboglobus</taxon>
    </lineage>
</organism>
<feature type="transmembrane region" description="Helical" evidence="1">
    <location>
        <begin position="264"/>
        <end position="283"/>
    </location>
</feature>
<protein>
    <recommendedName>
        <fullName evidence="4">ABC transporter permease</fullName>
    </recommendedName>
</protein>
<dbReference type="KEGG" id="elut:CKA38_02115"/>
<sequence>MSISATTTSTAAQARAVPDQDGVRLELGGSWQITGNTPEWASFDTASLAALTLKAGRLRPDTSQVTEWDTSLVLFLREAGDWCEGNQVDFDESALPSNIRRPLKAMREARVRPIDRQRRPNILATAGLASVSAYKQAKQLTQFVGECVISAFHLARHPKKFRWRDCLQEMQRCGAMALPIVGLISFLVGVILAYIGAVVLRQYGGDIFIATLVALAMVREMGAMMTGIVLSGRTGGAFAAQIANMKTGEEIDALVTFGIRPIDFLVIPRIVALAIMMPLLSLYSNALGNLGGMTVAALLLKISPSAYWIQMQSALDMSDITTGLIKAVTYGIIIGVAGCLRGLQARRDSAGVGNAATSAVVTAMLYIIVACAIYAVLFNILGW</sequence>
<evidence type="ECO:0000256" key="1">
    <source>
        <dbReference type="SAM" id="Phobius"/>
    </source>
</evidence>
<dbReference type="PANTHER" id="PTHR30188">
    <property type="entry name" value="ABC TRANSPORTER PERMEASE PROTEIN-RELATED"/>
    <property type="match status" value="1"/>
</dbReference>
<evidence type="ECO:0000313" key="2">
    <source>
        <dbReference type="EMBL" id="AWI08220.1"/>
    </source>
</evidence>
<evidence type="ECO:0000313" key="3">
    <source>
        <dbReference type="Proteomes" id="UP000244896"/>
    </source>
</evidence>
<keyword evidence="1" id="KW-1133">Transmembrane helix</keyword>
<reference evidence="2 3" key="1">
    <citation type="journal article" date="2018" name="Syst. Appl. Microbiol.">
        <title>Ereboglobus luteus gen. nov. sp. nov. from cockroach guts, and new insights into the oxygen relationship of the genera Opitutus and Didymococcus (Verrucomicrobia: Opitutaceae).</title>
        <authorList>
            <person name="Tegtmeier D."/>
            <person name="Belitz A."/>
            <person name="Radek R."/>
            <person name="Heimerl T."/>
            <person name="Brune A."/>
        </authorList>
    </citation>
    <scope>NUCLEOTIDE SEQUENCE [LARGE SCALE GENOMIC DNA]</scope>
    <source>
        <strain evidence="2 3">Ho45</strain>
    </source>
</reference>
<dbReference type="OrthoDB" id="9805022at2"/>
<dbReference type="PANTHER" id="PTHR30188:SF3">
    <property type="entry name" value="ABC TRANSPORTER PERMEASE"/>
    <property type="match status" value="1"/>
</dbReference>